<sequence>MSNWSAEFGSKMSAHKIHFGHVIPTKQSKHSFLIRSPYKKLAVQPYLCIPFRTITLSLSFLPLRTLISRHSYMGAFIDLTASSRACRDTDRTVQRSREAPSPKVVNKRVVNHLHSARAPYGVLQRKLRD</sequence>
<evidence type="ECO:0000313" key="1">
    <source>
        <dbReference type="Proteomes" id="UP000095287"/>
    </source>
</evidence>
<keyword evidence="1" id="KW-1185">Reference proteome</keyword>
<dbReference type="AlphaFoldDB" id="A0A1I7YQ23"/>
<reference evidence="2" key="1">
    <citation type="submission" date="2016-11" db="UniProtKB">
        <authorList>
            <consortium name="WormBaseParasite"/>
        </authorList>
    </citation>
    <scope>IDENTIFICATION</scope>
</reference>
<accession>A0A1I7YQ23</accession>
<dbReference type="Proteomes" id="UP000095287">
    <property type="component" value="Unplaced"/>
</dbReference>
<name>A0A1I7YQ23_9BILA</name>
<proteinExistence type="predicted"/>
<dbReference type="WBParaSite" id="L893_g18315.t1">
    <property type="protein sequence ID" value="L893_g18315.t1"/>
    <property type="gene ID" value="L893_g18315"/>
</dbReference>
<protein>
    <submittedName>
        <fullName evidence="2">Uncharacterized protein</fullName>
    </submittedName>
</protein>
<organism evidence="1 2">
    <name type="scientific">Steinernema glaseri</name>
    <dbReference type="NCBI Taxonomy" id="37863"/>
    <lineage>
        <taxon>Eukaryota</taxon>
        <taxon>Metazoa</taxon>
        <taxon>Ecdysozoa</taxon>
        <taxon>Nematoda</taxon>
        <taxon>Chromadorea</taxon>
        <taxon>Rhabditida</taxon>
        <taxon>Tylenchina</taxon>
        <taxon>Panagrolaimomorpha</taxon>
        <taxon>Strongyloidoidea</taxon>
        <taxon>Steinernematidae</taxon>
        <taxon>Steinernema</taxon>
    </lineage>
</organism>
<evidence type="ECO:0000313" key="2">
    <source>
        <dbReference type="WBParaSite" id="L893_g18315.t1"/>
    </source>
</evidence>